<feature type="chain" id="PRO_5028506320" description="RxLR effector protein" evidence="5">
    <location>
        <begin position="24"/>
        <end position="193"/>
    </location>
</feature>
<evidence type="ECO:0000256" key="2">
    <source>
        <dbReference type="ARBA" id="ARBA00010400"/>
    </source>
</evidence>
<dbReference type="PROSITE" id="PS51257">
    <property type="entry name" value="PROKAR_LIPOPROTEIN"/>
    <property type="match status" value="1"/>
</dbReference>
<evidence type="ECO:0000256" key="1">
    <source>
        <dbReference type="ARBA" id="ARBA00004613"/>
    </source>
</evidence>
<evidence type="ECO:0000256" key="4">
    <source>
        <dbReference type="ARBA" id="ARBA00022729"/>
    </source>
</evidence>
<comment type="subcellular location">
    <subcellularLocation>
        <location evidence="1 5">Secreted</location>
    </subcellularLocation>
</comment>
<feature type="signal peptide" evidence="5">
    <location>
        <begin position="1"/>
        <end position="23"/>
    </location>
</feature>
<evidence type="ECO:0000256" key="5">
    <source>
        <dbReference type="RuleBase" id="RU367124"/>
    </source>
</evidence>
<dbReference type="Pfam" id="PF16810">
    <property type="entry name" value="RXLR"/>
    <property type="match status" value="1"/>
</dbReference>
<sequence length="193" mass="22254">MRLVDCVSLLLVITALLLASCDASSATMGADRTSTAMVAPIDGLLSTQGGHERQKRYLRSDATTANDEAREIIPASVRIALKRLVTKDETIYTHGRGEGGEKEWWAKVLKYYTKAKEKFDKYFRTPFWYFRFLVWAANKRTPEMMYYKLNVISTTGIGDKNYRIYVNYLRFYEFFHGPTYNPLIVYGPKLKTD</sequence>
<evidence type="ECO:0000313" key="7">
    <source>
        <dbReference type="Proteomes" id="UP000028582"/>
    </source>
</evidence>
<comment type="similarity">
    <text evidence="2 5">Belongs to the RxLR effector family.</text>
</comment>
<dbReference type="EMBL" id="ANJA01000369">
    <property type="protein sequence ID" value="ETO84064.1"/>
    <property type="molecule type" value="Genomic_DNA"/>
</dbReference>
<protein>
    <recommendedName>
        <fullName evidence="5">RxLR effector protein</fullName>
    </recommendedName>
</protein>
<comment type="function">
    <text evidence="5">Effector that suppresses plant defense responses during pathogen infection.</text>
</comment>
<dbReference type="GO" id="GO:0005576">
    <property type="term" value="C:extracellular region"/>
    <property type="evidence" value="ECO:0007669"/>
    <property type="project" value="UniProtKB-SubCell"/>
</dbReference>
<dbReference type="OrthoDB" id="117626at2759"/>
<organism evidence="6 7">
    <name type="scientific">Phytophthora nicotianae P1976</name>
    <dbReference type="NCBI Taxonomy" id="1317066"/>
    <lineage>
        <taxon>Eukaryota</taxon>
        <taxon>Sar</taxon>
        <taxon>Stramenopiles</taxon>
        <taxon>Oomycota</taxon>
        <taxon>Peronosporomycetes</taxon>
        <taxon>Peronosporales</taxon>
        <taxon>Peronosporaceae</taxon>
        <taxon>Phytophthora</taxon>
    </lineage>
</organism>
<gene>
    <name evidence="6" type="ORF">F444_01994</name>
</gene>
<evidence type="ECO:0000256" key="3">
    <source>
        <dbReference type="ARBA" id="ARBA00022525"/>
    </source>
</evidence>
<keyword evidence="3 5" id="KW-0964">Secreted</keyword>
<dbReference type="InterPro" id="IPR031825">
    <property type="entry name" value="RXLR"/>
</dbReference>
<accession>A0A081AYV3</accession>
<evidence type="ECO:0000313" key="6">
    <source>
        <dbReference type="EMBL" id="ETO84064.1"/>
    </source>
</evidence>
<dbReference type="Proteomes" id="UP000028582">
    <property type="component" value="Unassembled WGS sequence"/>
</dbReference>
<proteinExistence type="inferred from homology"/>
<dbReference type="AlphaFoldDB" id="A0A081AYV3"/>
<name>A0A081AYV3_PHYNI</name>
<comment type="caution">
    <text evidence="6">The sequence shown here is derived from an EMBL/GenBank/DDBJ whole genome shotgun (WGS) entry which is preliminary data.</text>
</comment>
<reference evidence="6 7" key="1">
    <citation type="submission" date="2013-11" db="EMBL/GenBank/DDBJ databases">
        <title>The Genome Sequence of Phytophthora parasitica P1976.</title>
        <authorList>
            <consortium name="The Broad Institute Genomics Platform"/>
            <person name="Russ C."/>
            <person name="Tyler B."/>
            <person name="Panabieres F."/>
            <person name="Shan W."/>
            <person name="Tripathy S."/>
            <person name="Grunwald N."/>
            <person name="Machado M."/>
            <person name="Johnson C.S."/>
            <person name="Walker B."/>
            <person name="Young S."/>
            <person name="Zeng Q."/>
            <person name="Gargeya S."/>
            <person name="Fitzgerald M."/>
            <person name="Haas B."/>
            <person name="Abouelleil A."/>
            <person name="Allen A.W."/>
            <person name="Alvarado L."/>
            <person name="Arachchi H.M."/>
            <person name="Berlin A.M."/>
            <person name="Chapman S.B."/>
            <person name="Gainer-Dewar J."/>
            <person name="Goldberg J."/>
            <person name="Griggs A."/>
            <person name="Gujja S."/>
            <person name="Hansen M."/>
            <person name="Howarth C."/>
            <person name="Imamovic A."/>
            <person name="Ireland A."/>
            <person name="Larimer J."/>
            <person name="McCowan C."/>
            <person name="Murphy C."/>
            <person name="Pearson M."/>
            <person name="Poon T.W."/>
            <person name="Priest M."/>
            <person name="Roberts A."/>
            <person name="Saif S."/>
            <person name="Shea T."/>
            <person name="Sisk P."/>
            <person name="Sykes S."/>
            <person name="Wortman J."/>
            <person name="Nusbaum C."/>
            <person name="Birren B."/>
        </authorList>
    </citation>
    <scope>NUCLEOTIDE SEQUENCE [LARGE SCALE GENOMIC DNA]</scope>
    <source>
        <strain evidence="6 7">P1976</strain>
    </source>
</reference>
<comment type="domain">
    <text evidence="5">The RxLR-dEER motif acts to carry the protein into the host cell cytoplasm through binding to cell surface phosphatidylinositol-3-phosphate.</text>
</comment>
<keyword evidence="4 5" id="KW-0732">Signal</keyword>